<dbReference type="AlphaFoldDB" id="A0A5C0SJH8"/>
<gene>
    <name evidence="1" type="ORF">FPV09_05050</name>
</gene>
<dbReference type="EMBL" id="CP041932">
    <property type="protein sequence ID" value="QEK14573.1"/>
    <property type="molecule type" value="Genomic_DNA"/>
</dbReference>
<dbReference type="KEGG" id="them:FPV09_05050"/>
<dbReference type="RefSeq" id="WP_148882605.1">
    <property type="nucleotide sequence ID" value="NZ_CP041932.1"/>
</dbReference>
<evidence type="ECO:0000313" key="2">
    <source>
        <dbReference type="Proteomes" id="UP000322631"/>
    </source>
</evidence>
<accession>A0A5C0SJH8</accession>
<evidence type="ECO:0000313" key="1">
    <source>
        <dbReference type="EMBL" id="QEK14573.1"/>
    </source>
</evidence>
<reference evidence="1 2" key="1">
    <citation type="submission" date="2019-07" db="EMBL/GenBank/DDBJ databases">
        <title>Complete genome of Thermococcus acidophilus.</title>
        <authorList>
            <person name="Li X."/>
        </authorList>
    </citation>
    <scope>NUCLEOTIDE SEQUENCE [LARGE SCALE GENOMIC DNA]</scope>
    <source>
        <strain evidence="1 2">SY113</strain>
    </source>
</reference>
<dbReference type="GeneID" id="41609199"/>
<organism evidence="1 2">
    <name type="scientific">Thermococcus aciditolerans</name>
    <dbReference type="NCBI Taxonomy" id="2598455"/>
    <lineage>
        <taxon>Archaea</taxon>
        <taxon>Methanobacteriati</taxon>
        <taxon>Methanobacteriota</taxon>
        <taxon>Thermococci</taxon>
        <taxon>Thermococcales</taxon>
        <taxon>Thermococcaceae</taxon>
        <taxon>Thermococcus</taxon>
    </lineage>
</organism>
<evidence type="ECO:0008006" key="3">
    <source>
        <dbReference type="Google" id="ProtNLM"/>
    </source>
</evidence>
<dbReference type="Proteomes" id="UP000322631">
    <property type="component" value="Chromosome"/>
</dbReference>
<sequence>MSWLIFVDKSDDRNISYVSVLIIADSNKASVYNSVVKWIKHSKKLGKKKISYFNDFPERYSRILPFIEVSRAFSYFKGSKLPQVLFSTIDAYVGDYTIFVIDDKLVKAFQKRYPGHVVFVEGKLTDKQLEKIMDLADNVCNYFRLKKDLNTIWK</sequence>
<name>A0A5C0SJH8_9EURY</name>
<protein>
    <recommendedName>
        <fullName evidence="3">DUF3800 domain-containing protein</fullName>
    </recommendedName>
</protein>
<proteinExistence type="predicted"/>
<keyword evidence="2" id="KW-1185">Reference proteome</keyword>